<organism evidence="1 2">
    <name type="scientific">[Candida] jaroonii</name>
    <dbReference type="NCBI Taxonomy" id="467808"/>
    <lineage>
        <taxon>Eukaryota</taxon>
        <taxon>Fungi</taxon>
        <taxon>Dikarya</taxon>
        <taxon>Ascomycota</taxon>
        <taxon>Saccharomycotina</taxon>
        <taxon>Pichiomycetes</taxon>
        <taxon>Debaryomycetaceae</taxon>
        <taxon>Yamadazyma</taxon>
    </lineage>
</organism>
<name>A0ACA9Y6U1_9ASCO</name>
<sequence length="900" mass="102112">MPLFKSKSSKSPASTPQTRSTNNSQPSSPGLYPQSSHQSPDPPSYDNSESGLNSINSSLSSLSIRPPPIQRQSSSSLLRSSNRPVKEKTKNVPYRPAPEQQAFIDNLGSEGVTSLSATTSAAHTEYFDVLPSFHMFQSILKRDDEQFGENLTVSPPEYGDTANSSPTPPDLSPVSSRLESATTIDGVLSDDNQNNEANEPNEYNEDEDYAFDDDEENEGLQRPQHHQRENISNARGTYGHTVLDNIDKLPKLNTSPIDIQIFVTKQVPEPHQANDLETRLKEYSNGDLVNGYIIITNNSSKPVNFGLFTVSLEGTVKAVERKVDSVKYSKLLMKKFLKMYDLNASYNYSYVPNSAGIEYNAFDVDQYDDCILGLPNERVLQPNTKYKKFFTFKFPNKLLDTTCTSNVLPHILPPPSMGVDKLAFGGKASNIELNKALGYGFVSAKGTPLLVRDHSFDDMDISYTIEAKFIDKLNNNEAVSHSEINSSTNEKDYVVSRHAQYFLRFVPDLKDMLAFYNEEFLYGKETYGSIGIDGKLFANHLYLNTWRNYNRMNSIIEEEIDARLVRQEFDDDEIKQKNLIVNNYINTNLVNENLMTKEPTPLQSTIQMIEYTDEYFKQQRMIGSRYVEIFGKKKKKLLTTYHKIGQSKIYAQVPSQPLTYNSPKLIMKYNRTEEEPETNELVPVNSISSDHINQLYHRSNDDFSHSVKVDIIFESLEQGVAAPSIQSIDVNVVAWSFRSDYPLPCIFEYDFFYSSIYGQEAEIGNNLQQIKDQINGYIQFLKSNKTHISKNSYLYLKAMKTLGIKRDTIKEYLKSHNSVTSPDLLKDDWKGTQTKENTIRWVKQIDIPLEIINKHNITLTPSFQSCLMGRLYCLQVVVKLKGGSKDEDNIVKVDVPVIVG</sequence>
<reference evidence="1" key="1">
    <citation type="submission" date="2022-06" db="EMBL/GenBank/DDBJ databases">
        <authorList>
            <person name="Legras J.-L."/>
            <person name="Devillers H."/>
            <person name="Grondin C."/>
        </authorList>
    </citation>
    <scope>NUCLEOTIDE SEQUENCE</scope>
    <source>
        <strain evidence="1">CLIB 1444</strain>
    </source>
</reference>
<accession>A0ACA9Y6U1</accession>
<proteinExistence type="predicted"/>
<gene>
    <name evidence="1" type="ORF">CLIB1444_04S04214</name>
</gene>
<evidence type="ECO:0000313" key="2">
    <source>
        <dbReference type="Proteomes" id="UP001152531"/>
    </source>
</evidence>
<keyword evidence="2" id="KW-1185">Reference proteome</keyword>
<evidence type="ECO:0000313" key="1">
    <source>
        <dbReference type="EMBL" id="CAH6720621.1"/>
    </source>
</evidence>
<dbReference type="Proteomes" id="UP001152531">
    <property type="component" value="Unassembled WGS sequence"/>
</dbReference>
<protein>
    <submittedName>
        <fullName evidence="1">Uncharacterized protein</fullName>
    </submittedName>
</protein>
<comment type="caution">
    <text evidence="1">The sequence shown here is derived from an EMBL/GenBank/DDBJ whole genome shotgun (WGS) entry which is preliminary data.</text>
</comment>
<dbReference type="EMBL" id="CALSDN010000004">
    <property type="protein sequence ID" value="CAH6720621.1"/>
    <property type="molecule type" value="Genomic_DNA"/>
</dbReference>